<evidence type="ECO:0000313" key="1">
    <source>
        <dbReference type="EMBL" id="MCD7447351.1"/>
    </source>
</evidence>
<proteinExistence type="predicted"/>
<comment type="caution">
    <text evidence="1">The sequence shown here is derived from an EMBL/GenBank/DDBJ whole genome shotgun (WGS) entry which is preliminary data.</text>
</comment>
<evidence type="ECO:0000313" key="2">
    <source>
        <dbReference type="Proteomes" id="UP000823775"/>
    </source>
</evidence>
<name>A0ABS8RKL7_DATST</name>
<protein>
    <submittedName>
        <fullName evidence="1">Uncharacterized protein</fullName>
    </submittedName>
</protein>
<dbReference type="EMBL" id="JACEIK010000034">
    <property type="protein sequence ID" value="MCD7447351.1"/>
    <property type="molecule type" value="Genomic_DNA"/>
</dbReference>
<reference evidence="1 2" key="1">
    <citation type="journal article" date="2021" name="BMC Genomics">
        <title>Datura genome reveals duplications of psychoactive alkaloid biosynthetic genes and high mutation rate following tissue culture.</title>
        <authorList>
            <person name="Rajewski A."/>
            <person name="Carter-House D."/>
            <person name="Stajich J."/>
            <person name="Litt A."/>
        </authorList>
    </citation>
    <scope>NUCLEOTIDE SEQUENCE [LARGE SCALE GENOMIC DNA]</scope>
    <source>
        <strain evidence="1">AR-01</strain>
    </source>
</reference>
<gene>
    <name evidence="1" type="ORF">HAX54_027827</name>
</gene>
<feature type="non-terminal residue" evidence="1">
    <location>
        <position position="66"/>
    </location>
</feature>
<sequence length="66" mass="7473">MEVLDHLSWKIETLSQVELDLAIEVAAVHAEEATVHYFSGKTEILSEIELDLAMEEEEMRAEEAVT</sequence>
<keyword evidence="2" id="KW-1185">Reference proteome</keyword>
<dbReference type="Proteomes" id="UP000823775">
    <property type="component" value="Unassembled WGS sequence"/>
</dbReference>
<organism evidence="1 2">
    <name type="scientific">Datura stramonium</name>
    <name type="common">Jimsonweed</name>
    <name type="synonym">Common thornapple</name>
    <dbReference type="NCBI Taxonomy" id="4076"/>
    <lineage>
        <taxon>Eukaryota</taxon>
        <taxon>Viridiplantae</taxon>
        <taxon>Streptophyta</taxon>
        <taxon>Embryophyta</taxon>
        <taxon>Tracheophyta</taxon>
        <taxon>Spermatophyta</taxon>
        <taxon>Magnoliopsida</taxon>
        <taxon>eudicotyledons</taxon>
        <taxon>Gunneridae</taxon>
        <taxon>Pentapetalae</taxon>
        <taxon>asterids</taxon>
        <taxon>lamiids</taxon>
        <taxon>Solanales</taxon>
        <taxon>Solanaceae</taxon>
        <taxon>Solanoideae</taxon>
        <taxon>Datureae</taxon>
        <taxon>Datura</taxon>
    </lineage>
</organism>
<accession>A0ABS8RKL7</accession>